<organism evidence="5">
    <name type="scientific">uncultured Caudovirales phage</name>
    <dbReference type="NCBI Taxonomy" id="2100421"/>
    <lineage>
        <taxon>Viruses</taxon>
        <taxon>Duplodnaviria</taxon>
        <taxon>Heunggongvirae</taxon>
        <taxon>Uroviricota</taxon>
        <taxon>Caudoviricetes</taxon>
        <taxon>Peduoviridae</taxon>
        <taxon>Maltschvirus</taxon>
        <taxon>Maltschvirus maltsch</taxon>
    </lineage>
</organism>
<dbReference type="EMBL" id="LR797035">
    <property type="protein sequence ID" value="CAB4183456.1"/>
    <property type="molecule type" value="Genomic_DNA"/>
</dbReference>
<evidence type="ECO:0000313" key="6">
    <source>
        <dbReference type="EMBL" id="CAB4217611.1"/>
    </source>
</evidence>
<reference evidence="5" key="1">
    <citation type="submission" date="2020-05" db="EMBL/GenBank/DDBJ databases">
        <authorList>
            <person name="Chiriac C."/>
            <person name="Salcher M."/>
            <person name="Ghai R."/>
            <person name="Kavagutti S V."/>
        </authorList>
    </citation>
    <scope>NUCLEOTIDE SEQUENCE</scope>
</reference>
<dbReference type="EMBL" id="LR797447">
    <property type="protein sequence ID" value="CAB4217611.1"/>
    <property type="molecule type" value="Genomic_DNA"/>
</dbReference>
<evidence type="ECO:0000313" key="7">
    <source>
        <dbReference type="EMBL" id="CAB5227155.1"/>
    </source>
</evidence>
<evidence type="ECO:0000313" key="3">
    <source>
        <dbReference type="EMBL" id="CAB4183456.1"/>
    </source>
</evidence>
<dbReference type="EMBL" id="LR797256">
    <property type="protein sequence ID" value="CAB4197750.1"/>
    <property type="molecule type" value="Genomic_DNA"/>
</dbReference>
<dbReference type="EMBL" id="LR797385">
    <property type="protein sequence ID" value="CAB4212268.1"/>
    <property type="molecule type" value="Genomic_DNA"/>
</dbReference>
<dbReference type="EMBL" id="LR796850">
    <property type="protein sequence ID" value="CAB4170048.1"/>
    <property type="molecule type" value="Genomic_DNA"/>
</dbReference>
<dbReference type="EMBL" id="LR796936">
    <property type="protein sequence ID" value="CAB4176743.1"/>
    <property type="molecule type" value="Genomic_DNA"/>
</dbReference>
<evidence type="ECO:0000313" key="2">
    <source>
        <dbReference type="EMBL" id="CAB4176743.1"/>
    </source>
</evidence>
<gene>
    <name evidence="3" type="ORF">UFOVP1082_54</name>
    <name evidence="4" type="ORF">UFOVP1322_39</name>
    <name evidence="5" type="ORF">UFOVP1434_2</name>
    <name evidence="7" type="ORF">UFOVP1529_21</name>
    <name evidence="6" type="ORF">UFOVP1593_54</name>
    <name evidence="1" type="ORF">UFOVP906_32</name>
    <name evidence="2" type="ORF">UFOVP992_58</name>
</gene>
<dbReference type="EMBL" id="LR798371">
    <property type="protein sequence ID" value="CAB5227155.1"/>
    <property type="molecule type" value="Genomic_DNA"/>
</dbReference>
<name>A0A6J5SEI8_9CAUD</name>
<protein>
    <submittedName>
        <fullName evidence="5">HNHc domain containing protein</fullName>
    </submittedName>
</protein>
<dbReference type="InterPro" id="IPR003615">
    <property type="entry name" value="HNH_nuc"/>
</dbReference>
<proteinExistence type="predicted"/>
<evidence type="ECO:0000313" key="5">
    <source>
        <dbReference type="EMBL" id="CAB4212268.1"/>
    </source>
</evidence>
<evidence type="ECO:0000313" key="1">
    <source>
        <dbReference type="EMBL" id="CAB4170048.1"/>
    </source>
</evidence>
<dbReference type="CDD" id="cd00085">
    <property type="entry name" value="HNHc"/>
    <property type="match status" value="1"/>
</dbReference>
<evidence type="ECO:0000313" key="4">
    <source>
        <dbReference type="EMBL" id="CAB4197750.1"/>
    </source>
</evidence>
<sequence length="111" mass="12207">MRIFVALVCMQPILAGAIDIRYCGAPARDLDGTIHRSVQKISEFKRAHPCPANGINKGACPGWAIDHVIPLVCGGCDDIFNMQWLPNKIKSAAGIYPKDRWEQHVYCSAGK</sequence>
<accession>A0A6J5SEI8</accession>